<organism evidence="2 3">
    <name type="scientific">Crossiella equi</name>
    <dbReference type="NCBI Taxonomy" id="130796"/>
    <lineage>
        <taxon>Bacteria</taxon>
        <taxon>Bacillati</taxon>
        <taxon>Actinomycetota</taxon>
        <taxon>Actinomycetes</taxon>
        <taxon>Pseudonocardiales</taxon>
        <taxon>Pseudonocardiaceae</taxon>
        <taxon>Crossiella</taxon>
    </lineage>
</organism>
<keyword evidence="3" id="KW-1185">Reference proteome</keyword>
<keyword evidence="1" id="KW-0732">Signal</keyword>
<name>A0ABS5AR34_9PSEU</name>
<reference evidence="2 3" key="1">
    <citation type="submission" date="2021-03" db="EMBL/GenBank/DDBJ databases">
        <title>Sequencing the genomes of 1000 actinobacteria strains.</title>
        <authorList>
            <person name="Klenk H.-P."/>
        </authorList>
    </citation>
    <scope>NUCLEOTIDE SEQUENCE [LARGE SCALE GENOMIC DNA]</scope>
    <source>
        <strain evidence="2 3">DSM 44580</strain>
    </source>
</reference>
<proteinExistence type="predicted"/>
<evidence type="ECO:0000256" key="1">
    <source>
        <dbReference type="SAM" id="SignalP"/>
    </source>
</evidence>
<comment type="caution">
    <text evidence="2">The sequence shown here is derived from an EMBL/GenBank/DDBJ whole genome shotgun (WGS) entry which is preliminary data.</text>
</comment>
<evidence type="ECO:0000313" key="3">
    <source>
        <dbReference type="Proteomes" id="UP001519363"/>
    </source>
</evidence>
<dbReference type="SUPFAM" id="SSF75011">
    <property type="entry name" value="3-carboxy-cis,cis-mucoante lactonizing enzyme"/>
    <property type="match status" value="1"/>
</dbReference>
<feature type="signal peptide" evidence="1">
    <location>
        <begin position="1"/>
        <end position="26"/>
    </location>
</feature>
<dbReference type="Proteomes" id="UP001519363">
    <property type="component" value="Unassembled WGS sequence"/>
</dbReference>
<feature type="chain" id="PRO_5046937131" description="Phytase-like domain-containing protein" evidence="1">
    <location>
        <begin position="27"/>
        <end position="329"/>
    </location>
</feature>
<dbReference type="RefSeq" id="WP_086781795.1">
    <property type="nucleotide sequence ID" value="NZ_JAGIOO010000001.1"/>
</dbReference>
<dbReference type="Gene3D" id="2.115.10.10">
    <property type="entry name" value="Tachylectin 2"/>
    <property type="match status" value="1"/>
</dbReference>
<evidence type="ECO:0000313" key="2">
    <source>
        <dbReference type="EMBL" id="MBP2478712.1"/>
    </source>
</evidence>
<evidence type="ECO:0008006" key="4">
    <source>
        <dbReference type="Google" id="ProtNLM"/>
    </source>
</evidence>
<gene>
    <name evidence="2" type="ORF">JOF53_007584</name>
</gene>
<sequence>MRVPTRLSLAALSVLAVGGAATPALAAPSSTWPGETQVSTADSTNVLGTNVSGLSFQGAGVLWAVRNGPSTLYRLVPDGTRWRPDPGNGWAKGKSLRYRDGGGEPDAEAVVATPDGVVVATERDNNDGDVSSAKILRYDPASTARTLNATAEWDVTADLPEVAPNSGPEAISWVPDSVLTAAGFRDERTGAPYDPASYPGHGTGLYFLGLEDNGTIYAYALTQSGGSFTRVATIASGLPEIMDLEFEAATGRLWATCDNHCDGRSTTLALTGGKFTTTATYDRPGRMANLNNEGFALSPACVSGRRTVVWADDGNTGGNALRRGSLPCS</sequence>
<dbReference type="EMBL" id="JAGIOO010000001">
    <property type="protein sequence ID" value="MBP2478712.1"/>
    <property type="molecule type" value="Genomic_DNA"/>
</dbReference>
<accession>A0ABS5AR34</accession>
<protein>
    <recommendedName>
        <fullName evidence="4">Phytase-like domain-containing protein</fullName>
    </recommendedName>
</protein>